<evidence type="ECO:0000256" key="1">
    <source>
        <dbReference type="SAM" id="SignalP"/>
    </source>
</evidence>
<sequence length="142" mass="14900">MALRNLAFITLIAAAAGRGRYPVYSPGAGGSVDTCGGISCKPLECKPPFEYKAPDETGTCCPLCLAKSISVPEDRSWAKGVTGGIGMDNNADPVLCRSVVCPPLDCPEYDQIFDGRCCTKCKSAVVVTPADLAKGYNDMSLN</sequence>
<organism evidence="2">
    <name type="scientific">Alexandrium catenella</name>
    <name type="common">Red tide dinoflagellate</name>
    <name type="synonym">Gonyaulax catenella</name>
    <dbReference type="NCBI Taxonomy" id="2925"/>
    <lineage>
        <taxon>Eukaryota</taxon>
        <taxon>Sar</taxon>
        <taxon>Alveolata</taxon>
        <taxon>Dinophyceae</taxon>
        <taxon>Gonyaulacales</taxon>
        <taxon>Pyrocystaceae</taxon>
        <taxon>Alexandrium</taxon>
    </lineage>
</organism>
<feature type="signal peptide" evidence="1">
    <location>
        <begin position="1"/>
        <end position="17"/>
    </location>
</feature>
<gene>
    <name evidence="2" type="ORF">ACAT0790_LOCUS16784</name>
</gene>
<keyword evidence="1" id="KW-0732">Signal</keyword>
<feature type="chain" id="PRO_5030811028" evidence="1">
    <location>
        <begin position="18"/>
        <end position="142"/>
    </location>
</feature>
<accession>A0A7S1M2F6</accession>
<proteinExistence type="predicted"/>
<reference evidence="2" key="1">
    <citation type="submission" date="2021-01" db="EMBL/GenBank/DDBJ databases">
        <authorList>
            <person name="Corre E."/>
            <person name="Pelletier E."/>
            <person name="Niang G."/>
            <person name="Scheremetjew M."/>
            <person name="Finn R."/>
            <person name="Kale V."/>
            <person name="Holt S."/>
            <person name="Cochrane G."/>
            <person name="Meng A."/>
            <person name="Brown T."/>
            <person name="Cohen L."/>
        </authorList>
    </citation>
    <scope>NUCLEOTIDE SEQUENCE</scope>
    <source>
        <strain evidence="2">OF101</strain>
    </source>
</reference>
<dbReference type="EMBL" id="HBGE01027957">
    <property type="protein sequence ID" value="CAD9120036.1"/>
    <property type="molecule type" value="Transcribed_RNA"/>
</dbReference>
<evidence type="ECO:0000313" key="2">
    <source>
        <dbReference type="EMBL" id="CAD9120036.1"/>
    </source>
</evidence>
<dbReference type="AlphaFoldDB" id="A0A7S1M2F6"/>
<protein>
    <submittedName>
        <fullName evidence="2">Uncharacterized protein</fullName>
    </submittedName>
</protein>
<name>A0A7S1M2F6_ALECA</name>